<comment type="caution">
    <text evidence="2">The sequence shown here is derived from an EMBL/GenBank/DDBJ whole genome shotgun (WGS) entry which is preliminary data.</text>
</comment>
<protein>
    <recommendedName>
        <fullName evidence="4">Secernin-2</fullName>
    </recommendedName>
</protein>
<dbReference type="PANTHER" id="PTHR12994:SF17">
    <property type="entry name" value="LD30995P"/>
    <property type="match status" value="1"/>
</dbReference>
<dbReference type="InterPro" id="IPR005322">
    <property type="entry name" value="Peptidase_C69"/>
</dbReference>
<dbReference type="Proteomes" id="UP000291343">
    <property type="component" value="Unassembled WGS sequence"/>
</dbReference>
<evidence type="ECO:0000313" key="2">
    <source>
        <dbReference type="EMBL" id="RZF38054.1"/>
    </source>
</evidence>
<dbReference type="AlphaFoldDB" id="A0A482WX07"/>
<comment type="similarity">
    <text evidence="1">Belongs to the peptidase C69 family. Secernin subfamily.</text>
</comment>
<name>A0A482WX07_LAOST</name>
<dbReference type="GO" id="GO:0016805">
    <property type="term" value="F:dipeptidase activity"/>
    <property type="evidence" value="ECO:0007669"/>
    <property type="project" value="InterPro"/>
</dbReference>
<dbReference type="InParanoid" id="A0A482WX07"/>
<dbReference type="FunCoup" id="A0A482WX07">
    <property type="interactions" value="14"/>
</dbReference>
<dbReference type="GO" id="GO:0070004">
    <property type="term" value="F:cysteine-type exopeptidase activity"/>
    <property type="evidence" value="ECO:0007669"/>
    <property type="project" value="InterPro"/>
</dbReference>
<dbReference type="OrthoDB" id="5175656at2759"/>
<dbReference type="Pfam" id="PF03577">
    <property type="entry name" value="Peptidase_C69"/>
    <property type="match status" value="1"/>
</dbReference>
<proteinExistence type="inferred from homology"/>
<dbReference type="Gene3D" id="3.60.60.10">
    <property type="entry name" value="Penicillin V Acylase, Chain A"/>
    <property type="match status" value="1"/>
</dbReference>
<keyword evidence="3" id="KW-1185">Reference proteome</keyword>
<dbReference type="PANTHER" id="PTHR12994">
    <property type="entry name" value="SECERNIN"/>
    <property type="match status" value="1"/>
</dbReference>
<sequence>MKSIGSNVFVVLPPSTVHGAVIFGKNSDRPQNEVQEVIYVPGKNYSSSEKLECTYIEVPQVEATKAVILSKPSWMWGAEMGANEEGVVIGNQSVCTVVDDEPCDEERLLGMDLLRLGLERSSTASEAVDVITSLLEEFGQGGPCSDTLSLNYQNSFLIADAKEVWVLETGGRLWAAECLTEGHRHISNRLSITTKIDRMSGNLKQYAKDKLQWDEGTEFNFSKLFSNTNDDLASLSLDDKLLEEKIAQVEKFSAENMFEILRNKTSSICKPVIDGNDFATAASHVSVILPKESGKPSCHWFTGTPDPSLSVFKPFIFTPNVTISRHTISPSLDDDPAKVKPRFQKSVAREHNLYRLHQAAVIDKIKVLNQLQEMEKSCVQDVEKFLESFQPGQSLSEVDDLLKDVVETEVKFLK</sequence>
<evidence type="ECO:0000256" key="1">
    <source>
        <dbReference type="ARBA" id="ARBA00005705"/>
    </source>
</evidence>
<evidence type="ECO:0000313" key="3">
    <source>
        <dbReference type="Proteomes" id="UP000291343"/>
    </source>
</evidence>
<dbReference type="STRING" id="195883.A0A482WX07"/>
<dbReference type="EMBL" id="QKKF02022824">
    <property type="protein sequence ID" value="RZF38054.1"/>
    <property type="molecule type" value="Genomic_DNA"/>
</dbReference>
<organism evidence="2 3">
    <name type="scientific">Laodelphax striatellus</name>
    <name type="common">Small brown planthopper</name>
    <name type="synonym">Delphax striatella</name>
    <dbReference type="NCBI Taxonomy" id="195883"/>
    <lineage>
        <taxon>Eukaryota</taxon>
        <taxon>Metazoa</taxon>
        <taxon>Ecdysozoa</taxon>
        <taxon>Arthropoda</taxon>
        <taxon>Hexapoda</taxon>
        <taxon>Insecta</taxon>
        <taxon>Pterygota</taxon>
        <taxon>Neoptera</taxon>
        <taxon>Paraneoptera</taxon>
        <taxon>Hemiptera</taxon>
        <taxon>Auchenorrhyncha</taxon>
        <taxon>Fulgoroidea</taxon>
        <taxon>Delphacidae</taxon>
        <taxon>Criomorphinae</taxon>
        <taxon>Laodelphax</taxon>
    </lineage>
</organism>
<evidence type="ECO:0008006" key="4">
    <source>
        <dbReference type="Google" id="ProtNLM"/>
    </source>
</evidence>
<accession>A0A482WX07</accession>
<gene>
    <name evidence="2" type="ORF">LSTR_LSTR006453</name>
</gene>
<reference evidence="2 3" key="1">
    <citation type="journal article" date="2017" name="Gigascience">
        <title>Genome sequence of the small brown planthopper, Laodelphax striatellus.</title>
        <authorList>
            <person name="Zhu J."/>
            <person name="Jiang F."/>
            <person name="Wang X."/>
            <person name="Yang P."/>
            <person name="Bao Y."/>
            <person name="Zhao W."/>
            <person name="Wang W."/>
            <person name="Lu H."/>
            <person name="Wang Q."/>
            <person name="Cui N."/>
            <person name="Li J."/>
            <person name="Chen X."/>
            <person name="Luo L."/>
            <person name="Yu J."/>
            <person name="Kang L."/>
            <person name="Cui F."/>
        </authorList>
    </citation>
    <scope>NUCLEOTIDE SEQUENCE [LARGE SCALE GENOMIC DNA]</scope>
    <source>
        <strain evidence="2">Lst14</strain>
    </source>
</reference>
<dbReference type="GO" id="GO:0006508">
    <property type="term" value="P:proteolysis"/>
    <property type="evidence" value="ECO:0007669"/>
    <property type="project" value="InterPro"/>
</dbReference>
<dbReference type="SMR" id="A0A482WX07"/>